<evidence type="ECO:0000259" key="1">
    <source>
        <dbReference type="PROSITE" id="PS50075"/>
    </source>
</evidence>
<proteinExistence type="predicted"/>
<keyword evidence="3" id="KW-1185">Reference proteome</keyword>
<evidence type="ECO:0000313" key="2">
    <source>
        <dbReference type="EMBL" id="GID61413.1"/>
    </source>
</evidence>
<dbReference type="Proteomes" id="UP000612282">
    <property type="component" value="Unassembled WGS sequence"/>
</dbReference>
<reference evidence="2 3" key="1">
    <citation type="submission" date="2021-01" db="EMBL/GenBank/DDBJ databases">
        <title>Whole genome shotgun sequence of Actinoplanes couchii NBRC 106145.</title>
        <authorList>
            <person name="Komaki H."/>
            <person name="Tamura T."/>
        </authorList>
    </citation>
    <scope>NUCLEOTIDE SEQUENCE [LARGE SCALE GENOMIC DNA]</scope>
    <source>
        <strain evidence="2 3">NBRC 106145</strain>
    </source>
</reference>
<dbReference type="Gene3D" id="1.10.1200.10">
    <property type="entry name" value="ACP-like"/>
    <property type="match status" value="1"/>
</dbReference>
<dbReference type="RefSeq" id="WP_203809358.1">
    <property type="nucleotide sequence ID" value="NZ_BAAAQE010000104.1"/>
</dbReference>
<accession>A0ABQ3XSG8</accession>
<protein>
    <recommendedName>
        <fullName evidence="1">Carrier domain-containing protein</fullName>
    </recommendedName>
</protein>
<dbReference type="PROSITE" id="PS50075">
    <property type="entry name" value="CARRIER"/>
    <property type="match status" value="1"/>
</dbReference>
<dbReference type="InterPro" id="IPR009081">
    <property type="entry name" value="PP-bd_ACP"/>
</dbReference>
<dbReference type="EMBL" id="BOMG01000126">
    <property type="protein sequence ID" value="GID61413.1"/>
    <property type="molecule type" value="Genomic_DNA"/>
</dbReference>
<dbReference type="Pfam" id="PF00550">
    <property type="entry name" value="PP-binding"/>
    <property type="match status" value="1"/>
</dbReference>
<sequence length="90" mass="9759">MPASESHAATRAAVIAAIVKFTGDETLTDIPDSASLAQCGIDSLAVLEFVALIEDEFRIEFDEATFTSANFRTVGQIVEVVQQVRRAERT</sequence>
<name>A0ABQ3XSG8_9ACTN</name>
<comment type="caution">
    <text evidence="2">The sequence shown here is derived from an EMBL/GenBank/DDBJ whole genome shotgun (WGS) entry which is preliminary data.</text>
</comment>
<feature type="domain" description="Carrier" evidence="1">
    <location>
        <begin position="8"/>
        <end position="85"/>
    </location>
</feature>
<evidence type="ECO:0000313" key="3">
    <source>
        <dbReference type="Proteomes" id="UP000612282"/>
    </source>
</evidence>
<dbReference type="InterPro" id="IPR036736">
    <property type="entry name" value="ACP-like_sf"/>
</dbReference>
<organism evidence="2 3">
    <name type="scientific">Actinoplanes couchii</name>
    <dbReference type="NCBI Taxonomy" id="403638"/>
    <lineage>
        <taxon>Bacteria</taxon>
        <taxon>Bacillati</taxon>
        <taxon>Actinomycetota</taxon>
        <taxon>Actinomycetes</taxon>
        <taxon>Micromonosporales</taxon>
        <taxon>Micromonosporaceae</taxon>
        <taxon>Actinoplanes</taxon>
    </lineage>
</organism>
<gene>
    <name evidence="2" type="ORF">Aco03nite_098170</name>
</gene>
<dbReference type="SUPFAM" id="SSF47336">
    <property type="entry name" value="ACP-like"/>
    <property type="match status" value="1"/>
</dbReference>